<dbReference type="InterPro" id="IPR016181">
    <property type="entry name" value="Acyl_CoA_acyltransferase"/>
</dbReference>
<dbReference type="InterPro" id="IPR000182">
    <property type="entry name" value="GNAT_dom"/>
</dbReference>
<dbReference type="PANTHER" id="PTHR43877">
    <property type="entry name" value="AMINOALKYLPHOSPHONATE N-ACETYLTRANSFERASE-RELATED-RELATED"/>
    <property type="match status" value="1"/>
</dbReference>
<keyword evidence="2" id="KW-0012">Acyltransferase</keyword>
<accession>H3ZI89</accession>
<evidence type="ECO:0000259" key="3">
    <source>
        <dbReference type="PROSITE" id="PS51186"/>
    </source>
</evidence>
<dbReference type="STRING" id="1129374.AJE_15499"/>
<organism evidence="4 5">
    <name type="scientific">Alishewanella jeotgali KCTC 22429</name>
    <dbReference type="NCBI Taxonomy" id="1129374"/>
    <lineage>
        <taxon>Bacteria</taxon>
        <taxon>Pseudomonadati</taxon>
        <taxon>Pseudomonadota</taxon>
        <taxon>Gammaproteobacteria</taxon>
        <taxon>Alteromonadales</taxon>
        <taxon>Alteromonadaceae</taxon>
        <taxon>Alishewanella</taxon>
    </lineage>
</organism>
<proteinExistence type="predicted"/>
<dbReference type="PROSITE" id="PS51186">
    <property type="entry name" value="GNAT"/>
    <property type="match status" value="1"/>
</dbReference>
<dbReference type="SUPFAM" id="SSF55729">
    <property type="entry name" value="Acyl-CoA N-acyltransferases (Nat)"/>
    <property type="match status" value="1"/>
</dbReference>
<reference evidence="4 5" key="1">
    <citation type="journal article" date="2012" name="J. Bacteriol.">
        <title>Genome Sequence of Extracellular-Protease-Producing Alishewanella jeotgali Isolated from Traditional Korean Fermented Seafood.</title>
        <authorList>
            <person name="Jung J."/>
            <person name="Chun J."/>
            <person name="Park W."/>
        </authorList>
    </citation>
    <scope>NUCLEOTIDE SEQUENCE [LARGE SCALE GENOMIC DNA]</scope>
    <source>
        <strain evidence="4 5">KCTC 22429</strain>
    </source>
</reference>
<dbReference type="AlphaFoldDB" id="H3ZI89"/>
<dbReference type="CDD" id="cd04301">
    <property type="entry name" value="NAT_SF"/>
    <property type="match status" value="1"/>
</dbReference>
<dbReference type="eggNOG" id="COG0456">
    <property type="taxonomic scope" value="Bacteria"/>
</dbReference>
<dbReference type="Proteomes" id="UP000012046">
    <property type="component" value="Unassembled WGS sequence"/>
</dbReference>
<dbReference type="RefSeq" id="WP_008951642.1">
    <property type="nucleotide sequence ID" value="NZ_AHTH01000049.1"/>
</dbReference>
<protein>
    <submittedName>
        <fullName evidence="4">GCN5-like N-acetyltransferase</fullName>
    </submittedName>
</protein>
<dbReference type="Pfam" id="PF00583">
    <property type="entry name" value="Acetyltransf_1"/>
    <property type="match status" value="1"/>
</dbReference>
<dbReference type="PATRIC" id="fig|1129374.4.peg.3072"/>
<feature type="domain" description="N-acetyltransferase" evidence="3">
    <location>
        <begin position="3"/>
        <end position="169"/>
    </location>
</feature>
<comment type="caution">
    <text evidence="4">The sequence shown here is derived from an EMBL/GenBank/DDBJ whole genome shotgun (WGS) entry which is preliminary data.</text>
</comment>
<sequence length="169" mass="18321">MSIQIRLISAADLAAVVALQDSCYSDNLYEPPELLVKRLTAAPDSCWLAENPAGELLAYLFCYPSVAGKVVPLGSPFQVASKPELLYLHDMAVSAKARGLGLASRLLQQAEYFAREQGLTRLALVAVQGSVSYWQRQGFLVQDTLCPDAGAALQSYTGEQARYMFKDGA</sequence>
<name>H3ZI89_9ALTE</name>
<gene>
    <name evidence="4" type="ORF">AJE_15499</name>
</gene>
<evidence type="ECO:0000256" key="1">
    <source>
        <dbReference type="ARBA" id="ARBA00022679"/>
    </source>
</evidence>
<dbReference type="GO" id="GO:0016747">
    <property type="term" value="F:acyltransferase activity, transferring groups other than amino-acyl groups"/>
    <property type="evidence" value="ECO:0007669"/>
    <property type="project" value="InterPro"/>
</dbReference>
<dbReference type="InterPro" id="IPR050832">
    <property type="entry name" value="Bact_Acetyltransf"/>
</dbReference>
<keyword evidence="5" id="KW-1185">Reference proteome</keyword>
<dbReference type="EMBL" id="AHTH01000049">
    <property type="protein sequence ID" value="EHR39731.1"/>
    <property type="molecule type" value="Genomic_DNA"/>
</dbReference>
<dbReference type="Gene3D" id="3.40.630.30">
    <property type="match status" value="1"/>
</dbReference>
<keyword evidence="1 4" id="KW-0808">Transferase</keyword>
<evidence type="ECO:0000256" key="2">
    <source>
        <dbReference type="ARBA" id="ARBA00023315"/>
    </source>
</evidence>
<evidence type="ECO:0000313" key="5">
    <source>
        <dbReference type="Proteomes" id="UP000012046"/>
    </source>
</evidence>
<evidence type="ECO:0000313" key="4">
    <source>
        <dbReference type="EMBL" id="EHR39731.1"/>
    </source>
</evidence>